<dbReference type="Pfam" id="PF00135">
    <property type="entry name" value="COesterase"/>
    <property type="match status" value="1"/>
</dbReference>
<comment type="caution">
    <text evidence="8">The sequence shown here is derived from an EMBL/GenBank/DDBJ whole genome shotgun (WGS) entry which is preliminary data.</text>
</comment>
<gene>
    <name evidence="8" type="ORF">WA026_010774</name>
</gene>
<dbReference type="SUPFAM" id="SSF53474">
    <property type="entry name" value="alpha/beta-Hydrolases"/>
    <property type="match status" value="1"/>
</dbReference>
<organism evidence="8 9">
    <name type="scientific">Henosepilachna vigintioctopunctata</name>
    <dbReference type="NCBI Taxonomy" id="420089"/>
    <lineage>
        <taxon>Eukaryota</taxon>
        <taxon>Metazoa</taxon>
        <taxon>Ecdysozoa</taxon>
        <taxon>Arthropoda</taxon>
        <taxon>Hexapoda</taxon>
        <taxon>Insecta</taxon>
        <taxon>Pterygota</taxon>
        <taxon>Neoptera</taxon>
        <taxon>Endopterygota</taxon>
        <taxon>Coleoptera</taxon>
        <taxon>Polyphaga</taxon>
        <taxon>Cucujiformia</taxon>
        <taxon>Coccinelloidea</taxon>
        <taxon>Coccinellidae</taxon>
        <taxon>Epilachninae</taxon>
        <taxon>Epilachnini</taxon>
        <taxon>Henosepilachna</taxon>
    </lineage>
</organism>
<feature type="signal peptide" evidence="6">
    <location>
        <begin position="1"/>
        <end position="16"/>
    </location>
</feature>
<evidence type="ECO:0000259" key="7">
    <source>
        <dbReference type="Pfam" id="PF00135"/>
    </source>
</evidence>
<sequence length="565" mass="64101">MLTLITILLFIGSSTSEENPVVQTAYGKVRGKVLKSYDNKDFYAFQGIPFAEPPVGNLRFQPPQPPKSWEGIIDSENDNKACIQGVTSLAPDEGEDCLYLKVYTPYLPNEKENKTLPVMIYIHGGAFVMGSGTINFFKPYKIMDHDVIMVAVQYRLGFFGFLSTEDLECPGNNGFKDQQFAIRWVKENIKNFGGDPSRITISGESAGAVSVGYHLLSSNSKGLFRGAIQASGSPLGTWSLQRDPRGYAYQVANYIEPNINQMTTTTKELIEWFRTVDVMEIKKACADIFGEDNFESFLKTFRGFVFSGVIEPEHDGAFLTKSAFVKFESGDFNVVPTLIGITSEESVYFVADNNFDIFDEVRKDYDVHPDIMVSPDMHIIDRDLKRKVGEEIRRFYVGDGLLQNNLGPAMKLMSDAGFGRPQTKQAQLEAKYTDVYFYMFGYDGKVGRHDRPKLHIPGAESVGHADDLEYIFVQEKKDLEKFPEQDRITADRYVLLWTNFVKYLNPTPEPTPLLQNVIWPKISSSSFPYLLINETLEVKYDLKKPMRDEYARLYNLYAVPPLDTY</sequence>
<proteinExistence type="inferred from homology"/>
<evidence type="ECO:0000256" key="5">
    <source>
        <dbReference type="ARBA" id="ARBA00023180"/>
    </source>
</evidence>
<accession>A0AAW1UWK0</accession>
<dbReference type="InterPro" id="IPR029058">
    <property type="entry name" value="AB_hydrolase_fold"/>
</dbReference>
<feature type="domain" description="Carboxylesterase type B" evidence="7">
    <location>
        <begin position="19"/>
        <end position="543"/>
    </location>
</feature>
<keyword evidence="6" id="KW-0732">Signal</keyword>
<dbReference type="Proteomes" id="UP001431783">
    <property type="component" value="Unassembled WGS sequence"/>
</dbReference>
<name>A0AAW1UWK0_9CUCU</name>
<keyword evidence="5" id="KW-0325">Glycoprotein</keyword>
<dbReference type="InterPro" id="IPR019826">
    <property type="entry name" value="Carboxylesterase_B_AS"/>
</dbReference>
<evidence type="ECO:0000313" key="8">
    <source>
        <dbReference type="EMBL" id="KAK9885279.1"/>
    </source>
</evidence>
<evidence type="ECO:0000313" key="9">
    <source>
        <dbReference type="Proteomes" id="UP001431783"/>
    </source>
</evidence>
<evidence type="ECO:0000256" key="4">
    <source>
        <dbReference type="ARBA" id="ARBA00023157"/>
    </source>
</evidence>
<dbReference type="EC" id="3.1.1.-" evidence="6"/>
<dbReference type="PROSITE" id="PS00122">
    <property type="entry name" value="CARBOXYLESTERASE_B_1"/>
    <property type="match status" value="1"/>
</dbReference>
<keyword evidence="4" id="KW-1015">Disulfide bond</keyword>
<keyword evidence="9" id="KW-1185">Reference proteome</keyword>
<dbReference type="PANTHER" id="PTHR43142:SF1">
    <property type="entry name" value="CARBOXYLIC ESTER HYDROLASE"/>
    <property type="match status" value="1"/>
</dbReference>
<dbReference type="Gene3D" id="3.40.50.1820">
    <property type="entry name" value="alpha/beta hydrolase"/>
    <property type="match status" value="1"/>
</dbReference>
<reference evidence="8 9" key="1">
    <citation type="submission" date="2023-03" db="EMBL/GenBank/DDBJ databases">
        <title>Genome insight into feeding habits of ladybird beetles.</title>
        <authorList>
            <person name="Li H.-S."/>
            <person name="Huang Y.-H."/>
            <person name="Pang H."/>
        </authorList>
    </citation>
    <scope>NUCLEOTIDE SEQUENCE [LARGE SCALE GENOMIC DNA]</scope>
    <source>
        <strain evidence="8">SYSU_2023b</strain>
        <tissue evidence="8">Whole body</tissue>
    </source>
</reference>
<dbReference type="PANTHER" id="PTHR43142">
    <property type="entry name" value="CARBOXYLIC ESTER HYDROLASE"/>
    <property type="match status" value="1"/>
</dbReference>
<evidence type="ECO:0000256" key="6">
    <source>
        <dbReference type="RuleBase" id="RU361235"/>
    </source>
</evidence>
<dbReference type="EMBL" id="JARQZJ010000095">
    <property type="protein sequence ID" value="KAK9885279.1"/>
    <property type="molecule type" value="Genomic_DNA"/>
</dbReference>
<dbReference type="AlphaFoldDB" id="A0AAW1UWK0"/>
<evidence type="ECO:0000256" key="1">
    <source>
        <dbReference type="ARBA" id="ARBA00005964"/>
    </source>
</evidence>
<keyword evidence="2" id="KW-0719">Serine esterase</keyword>
<keyword evidence="3 6" id="KW-0378">Hydrolase</keyword>
<protein>
    <recommendedName>
        <fullName evidence="6">Carboxylic ester hydrolase</fullName>
        <ecNumber evidence="6">3.1.1.-</ecNumber>
    </recommendedName>
</protein>
<evidence type="ECO:0000256" key="3">
    <source>
        <dbReference type="ARBA" id="ARBA00022801"/>
    </source>
</evidence>
<feature type="chain" id="PRO_5043093894" description="Carboxylic ester hydrolase" evidence="6">
    <location>
        <begin position="17"/>
        <end position="565"/>
    </location>
</feature>
<dbReference type="GO" id="GO:0052689">
    <property type="term" value="F:carboxylic ester hydrolase activity"/>
    <property type="evidence" value="ECO:0007669"/>
    <property type="project" value="UniProtKB-KW"/>
</dbReference>
<comment type="similarity">
    <text evidence="1 6">Belongs to the type-B carboxylesterase/lipase family.</text>
</comment>
<dbReference type="InterPro" id="IPR002018">
    <property type="entry name" value="CarbesteraseB"/>
</dbReference>
<evidence type="ECO:0000256" key="2">
    <source>
        <dbReference type="ARBA" id="ARBA00022487"/>
    </source>
</evidence>